<keyword evidence="2 3" id="KW-0663">Pyridoxal phosphate</keyword>
<dbReference type="InterPro" id="IPR039429">
    <property type="entry name" value="SHMT-like_dom"/>
</dbReference>
<feature type="domain" description="Serine hydroxymethyltransferase-like" evidence="4">
    <location>
        <begin position="44"/>
        <end position="397"/>
    </location>
</feature>
<keyword evidence="5" id="KW-0489">Methyltransferase</keyword>
<dbReference type="RefSeq" id="WP_055664407.1">
    <property type="nucleotide sequence ID" value="NZ_CYPR01000203.1"/>
</dbReference>
<gene>
    <name evidence="5" type="primary">glyA</name>
    <name evidence="5" type="ORF">JSE7799_03081</name>
</gene>
<sequence length="435" mass="45555">MTDLAPRPWLPAAASARIDAIPLPADPAARIEALAAAARATHDERAFNLNPAANVMNPRAEALLSSGIGSRPSLGYPGEKYEMGLTEIEEIETITARLAADLFEAPHVEARVPSGAMANLMAFMALARPGDAIIVPPAAIGGHVTHHAAGCAGLFGLRIHEAPVDAEGYTVDAAALRDLAREVRPRIITLGQSLNLFPHPIAEVREIADAVGAHLMFDAAHLCGMIAGRTWPNPLAEGAHLITMSTYKSLGGPASGLIVANDAEVAQRLEAVAFPGLTANFDVAKTAALSVTLQDWRVHGRAYATAMVDLARAMAEAAAAEGLPVFAAERGATTSHQFALDARPFGGGQRMARRLEAAGLLASGIGLPLPPVAGDMNGLRLGTPELARRGVTPDDAPALMALLARALREDPQEIAAETAALRARFDDIRYVEETT</sequence>
<dbReference type="GO" id="GO:0004372">
    <property type="term" value="F:glycine hydroxymethyltransferase activity"/>
    <property type="evidence" value="ECO:0007669"/>
    <property type="project" value="UniProtKB-EC"/>
</dbReference>
<accession>A0A0M7BDT5</accession>
<keyword evidence="5" id="KW-0808">Transferase</keyword>
<organism evidence="5 6">
    <name type="scientific">Jannaschia seosinensis</name>
    <dbReference type="NCBI Taxonomy" id="313367"/>
    <lineage>
        <taxon>Bacteria</taxon>
        <taxon>Pseudomonadati</taxon>
        <taxon>Pseudomonadota</taxon>
        <taxon>Alphaproteobacteria</taxon>
        <taxon>Rhodobacterales</taxon>
        <taxon>Roseobacteraceae</taxon>
        <taxon>Jannaschia</taxon>
    </lineage>
</organism>
<dbReference type="AlphaFoldDB" id="A0A0M7BDT5"/>
<dbReference type="EC" id="2.1.2.1" evidence="5"/>
<dbReference type="InterPro" id="IPR015422">
    <property type="entry name" value="PyrdxlP-dep_Trfase_small"/>
</dbReference>
<dbReference type="GO" id="GO:0032259">
    <property type="term" value="P:methylation"/>
    <property type="evidence" value="ECO:0007669"/>
    <property type="project" value="UniProtKB-KW"/>
</dbReference>
<dbReference type="GO" id="GO:0030170">
    <property type="term" value="F:pyridoxal phosphate binding"/>
    <property type="evidence" value="ECO:0007669"/>
    <property type="project" value="InterPro"/>
</dbReference>
<dbReference type="Gene3D" id="3.90.1150.10">
    <property type="entry name" value="Aspartate Aminotransferase, domain 1"/>
    <property type="match status" value="1"/>
</dbReference>
<dbReference type="GO" id="GO:0005737">
    <property type="term" value="C:cytoplasm"/>
    <property type="evidence" value="ECO:0007669"/>
    <property type="project" value="TreeGrafter"/>
</dbReference>
<dbReference type="PANTHER" id="PTHR11680:SF35">
    <property type="entry name" value="SERINE HYDROXYMETHYLTRANSFERASE 1"/>
    <property type="match status" value="1"/>
</dbReference>
<dbReference type="OrthoDB" id="9019276at2"/>
<evidence type="ECO:0000313" key="5">
    <source>
        <dbReference type="EMBL" id="CUH40349.1"/>
    </source>
</evidence>
<dbReference type="Gene3D" id="3.40.640.10">
    <property type="entry name" value="Type I PLP-dependent aspartate aminotransferase-like (Major domain)"/>
    <property type="match status" value="1"/>
</dbReference>
<dbReference type="SUPFAM" id="SSF53383">
    <property type="entry name" value="PLP-dependent transferases"/>
    <property type="match status" value="1"/>
</dbReference>
<dbReference type="PANTHER" id="PTHR11680">
    <property type="entry name" value="SERINE HYDROXYMETHYLTRANSFERASE"/>
    <property type="match status" value="1"/>
</dbReference>
<dbReference type="GO" id="GO:0035999">
    <property type="term" value="P:tetrahydrofolate interconversion"/>
    <property type="evidence" value="ECO:0007669"/>
    <property type="project" value="InterPro"/>
</dbReference>
<dbReference type="EMBL" id="CYPR01000203">
    <property type="protein sequence ID" value="CUH40349.1"/>
    <property type="molecule type" value="Genomic_DNA"/>
</dbReference>
<dbReference type="STRING" id="313367.JSE7799_03081"/>
<evidence type="ECO:0000259" key="4">
    <source>
        <dbReference type="Pfam" id="PF00464"/>
    </source>
</evidence>
<protein>
    <submittedName>
        <fullName evidence="5">Serine hydroxymethyltransferase</fullName>
        <ecNumber evidence="5">2.1.2.1</ecNumber>
    </submittedName>
</protein>
<proteinExistence type="predicted"/>
<dbReference type="InterPro" id="IPR015424">
    <property type="entry name" value="PyrdxlP-dep_Trfase"/>
</dbReference>
<dbReference type="InterPro" id="IPR015421">
    <property type="entry name" value="PyrdxlP-dep_Trfase_major"/>
</dbReference>
<reference evidence="5 6" key="1">
    <citation type="submission" date="2015-09" db="EMBL/GenBank/DDBJ databases">
        <authorList>
            <person name="Jackson K.R."/>
            <person name="Lunt B.L."/>
            <person name="Fisher J.N.B."/>
            <person name="Gardner A.V."/>
            <person name="Bailey M.E."/>
            <person name="Deus L.M."/>
            <person name="Earl A.S."/>
            <person name="Gibby P.D."/>
            <person name="Hartmann K.A."/>
            <person name="Liu J.E."/>
            <person name="Manci A.M."/>
            <person name="Nielsen D.A."/>
            <person name="Solomon M.B."/>
            <person name="Breakwell D.P."/>
            <person name="Burnett S.H."/>
            <person name="Grose J.H."/>
        </authorList>
    </citation>
    <scope>NUCLEOTIDE SEQUENCE [LARGE SCALE GENOMIC DNA]</scope>
    <source>
        <strain evidence="5 6">CECT 7799</strain>
    </source>
</reference>
<dbReference type="Proteomes" id="UP000049455">
    <property type="component" value="Unassembled WGS sequence"/>
</dbReference>
<dbReference type="InterPro" id="IPR049943">
    <property type="entry name" value="Ser_HO-MeTrfase-like"/>
</dbReference>
<dbReference type="InterPro" id="IPR001085">
    <property type="entry name" value="Ser_HO-MeTrfase"/>
</dbReference>
<keyword evidence="6" id="KW-1185">Reference proteome</keyword>
<dbReference type="PIRSF" id="PIRSF000412">
    <property type="entry name" value="SHMT"/>
    <property type="match status" value="1"/>
</dbReference>
<comment type="cofactor">
    <cofactor evidence="1 3">
        <name>pyridoxal 5'-phosphate</name>
        <dbReference type="ChEBI" id="CHEBI:597326"/>
    </cofactor>
</comment>
<dbReference type="GO" id="GO:0008168">
    <property type="term" value="F:methyltransferase activity"/>
    <property type="evidence" value="ECO:0007669"/>
    <property type="project" value="UniProtKB-KW"/>
</dbReference>
<evidence type="ECO:0000256" key="1">
    <source>
        <dbReference type="ARBA" id="ARBA00001933"/>
    </source>
</evidence>
<dbReference type="Pfam" id="PF00464">
    <property type="entry name" value="SHMT"/>
    <property type="match status" value="1"/>
</dbReference>
<dbReference type="GO" id="GO:0019264">
    <property type="term" value="P:glycine biosynthetic process from serine"/>
    <property type="evidence" value="ECO:0007669"/>
    <property type="project" value="InterPro"/>
</dbReference>
<feature type="modified residue" description="N6-(pyridoxal phosphate)lysine" evidence="3">
    <location>
        <position position="248"/>
    </location>
</feature>
<evidence type="ECO:0000313" key="6">
    <source>
        <dbReference type="Proteomes" id="UP000049455"/>
    </source>
</evidence>
<evidence type="ECO:0000256" key="2">
    <source>
        <dbReference type="ARBA" id="ARBA00022898"/>
    </source>
</evidence>
<evidence type="ECO:0000256" key="3">
    <source>
        <dbReference type="PIRSR" id="PIRSR000412-50"/>
    </source>
</evidence>
<name>A0A0M7BDT5_9RHOB</name>